<dbReference type="EMBL" id="GGEC01003872">
    <property type="protein sequence ID" value="MBW84355.1"/>
    <property type="molecule type" value="Transcribed_RNA"/>
</dbReference>
<sequence length="35" mass="4297">MSYIWGMKKKECKYDRGNQESRYKIQIEKEPQMIG</sequence>
<reference evidence="1" key="1">
    <citation type="submission" date="2018-02" db="EMBL/GenBank/DDBJ databases">
        <title>Rhizophora mucronata_Transcriptome.</title>
        <authorList>
            <person name="Meera S.P."/>
            <person name="Sreeshan A."/>
            <person name="Augustine A."/>
        </authorList>
    </citation>
    <scope>NUCLEOTIDE SEQUENCE</scope>
    <source>
        <tissue evidence="1">Leaf</tissue>
    </source>
</reference>
<dbReference type="AlphaFoldDB" id="A0A2P2ISZ4"/>
<organism evidence="1">
    <name type="scientific">Rhizophora mucronata</name>
    <name type="common">Asiatic mangrove</name>
    <dbReference type="NCBI Taxonomy" id="61149"/>
    <lineage>
        <taxon>Eukaryota</taxon>
        <taxon>Viridiplantae</taxon>
        <taxon>Streptophyta</taxon>
        <taxon>Embryophyta</taxon>
        <taxon>Tracheophyta</taxon>
        <taxon>Spermatophyta</taxon>
        <taxon>Magnoliopsida</taxon>
        <taxon>eudicotyledons</taxon>
        <taxon>Gunneridae</taxon>
        <taxon>Pentapetalae</taxon>
        <taxon>rosids</taxon>
        <taxon>fabids</taxon>
        <taxon>Malpighiales</taxon>
        <taxon>Rhizophoraceae</taxon>
        <taxon>Rhizophora</taxon>
    </lineage>
</organism>
<protein>
    <submittedName>
        <fullName evidence="1">Uncharacterized protein</fullName>
    </submittedName>
</protein>
<accession>A0A2P2ISZ4</accession>
<evidence type="ECO:0000313" key="1">
    <source>
        <dbReference type="EMBL" id="MBW84355.1"/>
    </source>
</evidence>
<proteinExistence type="predicted"/>
<name>A0A2P2ISZ4_RHIMU</name>